<accession>A0AAU9TCG0</accession>
<dbReference type="Gene3D" id="3.30.60.30">
    <property type="match status" value="1"/>
</dbReference>
<reference evidence="1" key="1">
    <citation type="submission" date="2022-03" db="EMBL/GenBank/DDBJ databases">
        <authorList>
            <person name="Tunstrom K."/>
        </authorList>
    </citation>
    <scope>NUCLEOTIDE SEQUENCE</scope>
</reference>
<dbReference type="AlphaFoldDB" id="A0AAU9TCG0"/>
<dbReference type="EMBL" id="CAKOGL010000001">
    <property type="protein sequence ID" value="CAH2083732.1"/>
    <property type="molecule type" value="Genomic_DNA"/>
</dbReference>
<gene>
    <name evidence="1" type="ORF">EEDITHA_LOCUS374</name>
</gene>
<comment type="caution">
    <text evidence="1">The sequence shown here is derived from an EMBL/GenBank/DDBJ whole genome shotgun (WGS) entry which is preliminary data.</text>
</comment>
<name>A0AAU9TCG0_EUPED</name>
<protein>
    <submittedName>
        <fullName evidence="1">Uncharacterized protein</fullName>
    </submittedName>
</protein>
<sequence>MEMITTKLTKKEDSDAKLLKDLKNLHLSPDYDLKKGDVDYDQYEKDCPSVCPVREMMVCAKCQHNIYRTFLSPCHLREFNCKYPNEKLELVNREPCMQSAPFLTNLNEAKGRLSEPTDEDSVLKFINCRDMGRLGN</sequence>
<dbReference type="Proteomes" id="UP001153954">
    <property type="component" value="Unassembled WGS sequence"/>
</dbReference>
<keyword evidence="2" id="KW-1185">Reference proteome</keyword>
<proteinExistence type="predicted"/>
<evidence type="ECO:0000313" key="2">
    <source>
        <dbReference type="Proteomes" id="UP001153954"/>
    </source>
</evidence>
<evidence type="ECO:0000313" key="1">
    <source>
        <dbReference type="EMBL" id="CAH2083732.1"/>
    </source>
</evidence>
<organism evidence="1 2">
    <name type="scientific">Euphydryas editha</name>
    <name type="common">Edith's checkerspot</name>
    <dbReference type="NCBI Taxonomy" id="104508"/>
    <lineage>
        <taxon>Eukaryota</taxon>
        <taxon>Metazoa</taxon>
        <taxon>Ecdysozoa</taxon>
        <taxon>Arthropoda</taxon>
        <taxon>Hexapoda</taxon>
        <taxon>Insecta</taxon>
        <taxon>Pterygota</taxon>
        <taxon>Neoptera</taxon>
        <taxon>Endopterygota</taxon>
        <taxon>Lepidoptera</taxon>
        <taxon>Glossata</taxon>
        <taxon>Ditrysia</taxon>
        <taxon>Papilionoidea</taxon>
        <taxon>Nymphalidae</taxon>
        <taxon>Nymphalinae</taxon>
        <taxon>Euphydryas</taxon>
    </lineage>
</organism>